<evidence type="ECO:0000313" key="2">
    <source>
        <dbReference type="Proteomes" id="UP001497480"/>
    </source>
</evidence>
<accession>A0AAV1WBG5</accession>
<proteinExistence type="predicted"/>
<name>A0AAV1WBG5_LUPLU</name>
<dbReference type="EMBL" id="CAXHTB010000005">
    <property type="protein sequence ID" value="CAL0306207.1"/>
    <property type="molecule type" value="Genomic_DNA"/>
</dbReference>
<reference evidence="1 2" key="1">
    <citation type="submission" date="2024-03" db="EMBL/GenBank/DDBJ databases">
        <authorList>
            <person name="Martinez-Hernandez J."/>
        </authorList>
    </citation>
    <scope>NUCLEOTIDE SEQUENCE [LARGE SCALE GENOMIC DNA]</scope>
</reference>
<dbReference type="Proteomes" id="UP001497480">
    <property type="component" value="Unassembled WGS sequence"/>
</dbReference>
<organism evidence="1 2">
    <name type="scientific">Lupinus luteus</name>
    <name type="common">European yellow lupine</name>
    <dbReference type="NCBI Taxonomy" id="3873"/>
    <lineage>
        <taxon>Eukaryota</taxon>
        <taxon>Viridiplantae</taxon>
        <taxon>Streptophyta</taxon>
        <taxon>Embryophyta</taxon>
        <taxon>Tracheophyta</taxon>
        <taxon>Spermatophyta</taxon>
        <taxon>Magnoliopsida</taxon>
        <taxon>eudicotyledons</taxon>
        <taxon>Gunneridae</taxon>
        <taxon>Pentapetalae</taxon>
        <taxon>rosids</taxon>
        <taxon>fabids</taxon>
        <taxon>Fabales</taxon>
        <taxon>Fabaceae</taxon>
        <taxon>Papilionoideae</taxon>
        <taxon>50 kb inversion clade</taxon>
        <taxon>genistoids sensu lato</taxon>
        <taxon>core genistoids</taxon>
        <taxon>Genisteae</taxon>
        <taxon>Lupinus</taxon>
    </lineage>
</organism>
<dbReference type="AlphaFoldDB" id="A0AAV1WBG5"/>
<keyword evidence="2" id="KW-1185">Reference proteome</keyword>
<sequence length="115" mass="13094">MESLVHIKNKMGEGECKGNATPDLNKNTKWFKYHHLHPPPIASKLVVVPRLRKKYKWSQTFEHTLLDIDDIDFVSDPPSIEDSISKAPRIVEDDGDIEMLNVSEHDVAEKNFVGA</sequence>
<protein>
    <submittedName>
        <fullName evidence="1">Uncharacterized protein</fullName>
    </submittedName>
</protein>
<comment type="caution">
    <text evidence="1">The sequence shown here is derived from an EMBL/GenBank/DDBJ whole genome shotgun (WGS) entry which is preliminary data.</text>
</comment>
<evidence type="ECO:0000313" key="1">
    <source>
        <dbReference type="EMBL" id="CAL0306207.1"/>
    </source>
</evidence>
<gene>
    <name evidence="1" type="ORF">LLUT_LOCUS7267</name>
</gene>